<gene>
    <name evidence="3" type="ORF">SAMN05444000_103254</name>
</gene>
<feature type="signal peptide" evidence="1">
    <location>
        <begin position="1"/>
        <end position="20"/>
    </location>
</feature>
<dbReference type="SUPFAM" id="SSF53474">
    <property type="entry name" value="alpha/beta-Hydrolases"/>
    <property type="match status" value="1"/>
</dbReference>
<dbReference type="InterPro" id="IPR050471">
    <property type="entry name" value="AB_hydrolase"/>
</dbReference>
<organism evidence="3 4">
    <name type="scientific">Shimia gijangensis</name>
    <dbReference type="NCBI Taxonomy" id="1470563"/>
    <lineage>
        <taxon>Bacteria</taxon>
        <taxon>Pseudomonadati</taxon>
        <taxon>Pseudomonadota</taxon>
        <taxon>Alphaproteobacteria</taxon>
        <taxon>Rhodobacterales</taxon>
        <taxon>Roseobacteraceae</taxon>
    </lineage>
</organism>
<dbReference type="Pfam" id="PF00561">
    <property type="entry name" value="Abhydrolase_1"/>
    <property type="match status" value="1"/>
</dbReference>
<accession>A0A1M6ENN7</accession>
<evidence type="ECO:0000313" key="3">
    <source>
        <dbReference type="EMBL" id="SHI87023.1"/>
    </source>
</evidence>
<keyword evidence="1" id="KW-0732">Signal</keyword>
<dbReference type="Proteomes" id="UP000183982">
    <property type="component" value="Unassembled WGS sequence"/>
</dbReference>
<dbReference type="PANTHER" id="PTHR43433:SF5">
    <property type="entry name" value="AB HYDROLASE-1 DOMAIN-CONTAINING PROTEIN"/>
    <property type="match status" value="1"/>
</dbReference>
<evidence type="ECO:0000259" key="2">
    <source>
        <dbReference type="Pfam" id="PF00561"/>
    </source>
</evidence>
<proteinExistence type="predicted"/>
<feature type="chain" id="PRO_5011979874" evidence="1">
    <location>
        <begin position="21"/>
        <end position="346"/>
    </location>
</feature>
<dbReference type="EMBL" id="FQZQ01000003">
    <property type="protein sequence ID" value="SHI87023.1"/>
    <property type="molecule type" value="Genomic_DNA"/>
</dbReference>
<keyword evidence="4" id="KW-1185">Reference proteome</keyword>
<feature type="domain" description="AB hydrolase-1" evidence="2">
    <location>
        <begin position="58"/>
        <end position="161"/>
    </location>
</feature>
<dbReference type="InterPro" id="IPR029058">
    <property type="entry name" value="AB_hydrolase_fold"/>
</dbReference>
<dbReference type="AlphaFoldDB" id="A0A1M6ENN7"/>
<dbReference type="STRING" id="1470563.SAMN05444000_103254"/>
<reference evidence="4" key="1">
    <citation type="submission" date="2016-11" db="EMBL/GenBank/DDBJ databases">
        <authorList>
            <person name="Varghese N."/>
            <person name="Submissions S."/>
        </authorList>
    </citation>
    <scope>NUCLEOTIDE SEQUENCE [LARGE SCALE GENOMIC DNA]</scope>
    <source>
        <strain evidence="4">DSM 100564</strain>
    </source>
</reference>
<evidence type="ECO:0000313" key="4">
    <source>
        <dbReference type="Proteomes" id="UP000183982"/>
    </source>
</evidence>
<dbReference type="RefSeq" id="WP_083599241.1">
    <property type="nucleotide sequence ID" value="NZ_FQZQ01000003.1"/>
</dbReference>
<dbReference type="Gene3D" id="3.40.50.1820">
    <property type="entry name" value="alpha/beta hydrolase"/>
    <property type="match status" value="1"/>
</dbReference>
<dbReference type="InterPro" id="IPR000073">
    <property type="entry name" value="AB_hydrolase_1"/>
</dbReference>
<dbReference type="OrthoDB" id="8107794at2"/>
<sequence length="346" mass="36802">MKKTLLMSGLFAVFGQAAFADLDIQEAFDSMGPEVRTVVLESGKTVGYFDEGPKDGQPVLFIGGSGTSAYAYALTGFLRSMSNDLGLRFIGVERDGYGQTGLTEGYTYDMYADEVNEILSHVDVSEFSVVAISGGGPYASAVAAAHSDRLKSLHFLAAFSQYDPENPNTSGICGLGEERIAGAAAYYAANPAAWWDLGENPPTARIHGFQTVAQNDGARTFTMGGQAASGAALLAEFNRYCTMPAVNGDEVKAPVYIYEGTADETVKSVHGDFWAGHYSNIAARRTYENVGHTVQYRHWDQVLLDVAGMADKSVVCLDGQSTLLPAEEAAVQISQGASAGICAWAD</sequence>
<dbReference type="PANTHER" id="PTHR43433">
    <property type="entry name" value="HYDROLASE, ALPHA/BETA FOLD FAMILY PROTEIN"/>
    <property type="match status" value="1"/>
</dbReference>
<name>A0A1M6ENN7_9RHOB</name>
<evidence type="ECO:0000256" key="1">
    <source>
        <dbReference type="SAM" id="SignalP"/>
    </source>
</evidence>
<protein>
    <submittedName>
        <fullName evidence="3">Pimeloyl-ACP methyl ester carboxylesterase</fullName>
    </submittedName>
</protein>